<proteinExistence type="predicted"/>
<dbReference type="RefSeq" id="WP_320502164.1">
    <property type="nucleotide sequence ID" value="NZ_JAXCLX010000003.1"/>
</dbReference>
<name>A0ABU5E289_9PROT</name>
<evidence type="ECO:0000313" key="2">
    <source>
        <dbReference type="Proteomes" id="UP001271769"/>
    </source>
</evidence>
<dbReference type="InterPro" id="IPR011726">
    <property type="entry name" value="KdpF"/>
</dbReference>
<dbReference type="Proteomes" id="UP001271769">
    <property type="component" value="Unassembled WGS sequence"/>
</dbReference>
<evidence type="ECO:0000313" key="1">
    <source>
        <dbReference type="EMBL" id="MDY0873690.1"/>
    </source>
</evidence>
<reference evidence="1 2" key="1">
    <citation type="journal article" date="2013" name="Antonie Van Leeuwenhoek">
        <title>Dongia rigui sp. nov., isolated from freshwater of a large wetland in Korea.</title>
        <authorList>
            <person name="Baik K.S."/>
            <person name="Hwang Y.M."/>
            <person name="Choi J.S."/>
            <person name="Kwon J."/>
            <person name="Seong C.N."/>
        </authorList>
    </citation>
    <scope>NUCLEOTIDE SEQUENCE [LARGE SCALE GENOMIC DNA]</scope>
    <source>
        <strain evidence="1 2">04SU4-P</strain>
    </source>
</reference>
<organism evidence="1 2">
    <name type="scientific">Dongia rigui</name>
    <dbReference type="NCBI Taxonomy" id="940149"/>
    <lineage>
        <taxon>Bacteria</taxon>
        <taxon>Pseudomonadati</taxon>
        <taxon>Pseudomonadota</taxon>
        <taxon>Alphaproteobacteria</taxon>
        <taxon>Rhodospirillales</taxon>
        <taxon>Dongiaceae</taxon>
        <taxon>Dongia</taxon>
    </lineage>
</organism>
<accession>A0ABU5E289</accession>
<dbReference type="Pfam" id="PF09604">
    <property type="entry name" value="Potass_KdpF"/>
    <property type="match status" value="1"/>
</dbReference>
<comment type="caution">
    <text evidence="1">The sequence shown here is derived from an EMBL/GenBank/DDBJ whole genome shotgun (WGS) entry which is preliminary data.</text>
</comment>
<gene>
    <name evidence="1" type="ORF">SMD31_17245</name>
</gene>
<dbReference type="EMBL" id="JAXCLX010000003">
    <property type="protein sequence ID" value="MDY0873690.1"/>
    <property type="molecule type" value="Genomic_DNA"/>
</dbReference>
<keyword evidence="2" id="KW-1185">Reference proteome</keyword>
<protein>
    <submittedName>
        <fullName evidence="1">Potassium-transporting ATPase subunit F</fullName>
    </submittedName>
</protein>
<sequence length="29" mass="3217">MIFDYLLGGAAVLALLGYMTFAVIWPEKL</sequence>